<dbReference type="Proteomes" id="UP000070687">
    <property type="component" value="Unassembled WGS sequence"/>
</dbReference>
<dbReference type="PATRIC" id="fig|2702.100.peg.260"/>
<protein>
    <submittedName>
        <fullName evidence="1">Uncharacterized protein</fullName>
    </submittedName>
</protein>
<evidence type="ECO:0000313" key="2">
    <source>
        <dbReference type="Proteomes" id="UP000070687"/>
    </source>
</evidence>
<dbReference type="AlphaFoldDB" id="A0A133P1T0"/>
<sequence>MLENSQRFVALAGIYKNCAAFLQLLLQIFTFDYVNINMINNK</sequence>
<evidence type="ECO:0000313" key="1">
    <source>
        <dbReference type="EMBL" id="KXA22466.1"/>
    </source>
</evidence>
<gene>
    <name evidence="1" type="ORF">HMPREF3208_00278</name>
</gene>
<name>A0A133P1T0_GARVA</name>
<reference evidence="1 2" key="1">
    <citation type="submission" date="2016-01" db="EMBL/GenBank/DDBJ databases">
        <authorList>
            <person name="Oliw E.H."/>
        </authorList>
    </citation>
    <scope>NUCLEOTIDE SEQUENCE [LARGE SCALE GENOMIC DNA]</scope>
    <source>
        <strain evidence="1 2">PSS_7772B</strain>
    </source>
</reference>
<dbReference type="EMBL" id="LRQB01000009">
    <property type="protein sequence ID" value="KXA22466.1"/>
    <property type="molecule type" value="Genomic_DNA"/>
</dbReference>
<proteinExistence type="predicted"/>
<comment type="caution">
    <text evidence="1">The sequence shown here is derived from an EMBL/GenBank/DDBJ whole genome shotgun (WGS) entry which is preliminary data.</text>
</comment>
<accession>A0A133P1T0</accession>
<organism evidence="1 2">
    <name type="scientific">Gardnerella vaginalis</name>
    <dbReference type="NCBI Taxonomy" id="2702"/>
    <lineage>
        <taxon>Bacteria</taxon>
        <taxon>Bacillati</taxon>
        <taxon>Actinomycetota</taxon>
        <taxon>Actinomycetes</taxon>
        <taxon>Bifidobacteriales</taxon>
        <taxon>Bifidobacteriaceae</taxon>
        <taxon>Gardnerella</taxon>
    </lineage>
</organism>